<dbReference type="Pfam" id="PF00905">
    <property type="entry name" value="Transpeptidase"/>
    <property type="match status" value="1"/>
</dbReference>
<evidence type="ECO:0000256" key="3">
    <source>
        <dbReference type="ARBA" id="ARBA00023136"/>
    </source>
</evidence>
<dbReference type="GO" id="GO:0071972">
    <property type="term" value="F:peptidoglycan L,D-transpeptidase activity"/>
    <property type="evidence" value="ECO:0007669"/>
    <property type="project" value="TreeGrafter"/>
</dbReference>
<proteinExistence type="inferred from homology"/>
<dbReference type="SUPFAM" id="SSF54427">
    <property type="entry name" value="NTF2-like"/>
    <property type="match status" value="1"/>
</dbReference>
<reference evidence="6 7" key="1">
    <citation type="submission" date="2019-01" db="EMBL/GenBank/DDBJ databases">
        <title>Nocardioides guangzhouensis sp. nov., an actinobacterium isolated from soil.</title>
        <authorList>
            <person name="Fu Y."/>
            <person name="Cai Y."/>
            <person name="Lin Z."/>
            <person name="Chen P."/>
        </authorList>
    </citation>
    <scope>NUCLEOTIDE SEQUENCE [LARGE SCALE GENOMIC DNA]</scope>
    <source>
        <strain evidence="6 7">130</strain>
    </source>
</reference>
<dbReference type="GO" id="GO:0008658">
    <property type="term" value="F:penicillin binding"/>
    <property type="evidence" value="ECO:0007669"/>
    <property type="project" value="InterPro"/>
</dbReference>
<dbReference type="GO" id="GO:0071555">
    <property type="term" value="P:cell wall organization"/>
    <property type="evidence" value="ECO:0007669"/>
    <property type="project" value="TreeGrafter"/>
</dbReference>
<dbReference type="RefSeq" id="WP_134715082.1">
    <property type="nucleotide sequence ID" value="NZ_SDKM01000006.1"/>
</dbReference>
<dbReference type="Gene3D" id="3.40.710.10">
    <property type="entry name" value="DD-peptidase/beta-lactamase superfamily"/>
    <property type="match status" value="1"/>
</dbReference>
<dbReference type="Proteomes" id="UP000295198">
    <property type="component" value="Unassembled WGS sequence"/>
</dbReference>
<comment type="similarity">
    <text evidence="2">Belongs to the transpeptidase family.</text>
</comment>
<dbReference type="Pfam" id="PF03717">
    <property type="entry name" value="PBP_dimer"/>
    <property type="match status" value="1"/>
</dbReference>
<evidence type="ECO:0000256" key="2">
    <source>
        <dbReference type="ARBA" id="ARBA00007171"/>
    </source>
</evidence>
<dbReference type="PANTHER" id="PTHR30627">
    <property type="entry name" value="PEPTIDOGLYCAN D,D-TRANSPEPTIDASE"/>
    <property type="match status" value="1"/>
</dbReference>
<dbReference type="PROSITE" id="PS51257">
    <property type="entry name" value="PROKAR_LIPOPROTEIN"/>
    <property type="match status" value="1"/>
</dbReference>
<gene>
    <name evidence="6" type="ORF">EKO23_05965</name>
</gene>
<dbReference type="InterPro" id="IPR001460">
    <property type="entry name" value="PCN-bd_Tpept"/>
</dbReference>
<sequence>MRRLGIRVPVTTAAIVLQLGTLTACTDDGARQDAAEEYAADLAAALTKGDLGDLTVSGGGQEDLDRTLGDLGEYDVEVSAGDVEVADDAGTAMLHWAWQTPAGPWEYDAEATLEPDGDDWLVTWVPSLVEPSLASGERLESTTLRARRGDILGAGDEPLVTARPVVRFGIDKTKVKAAQAPVSARALAGLLDVDPTPYAKLVKAAGPQAFVEALVLRESDAGSVRGAGLDAIPGAVGIGGEMPLAPTREFAAPILGRVGPATAEIVEKSDGAVRPGDEVGLSGLQARYDDELGGTPGIRIQAVGGKEERVLFTADETNGEPLRTTLDPGLQTDAEAALAGIGPASAVVAIRPSTGDVLAAASGPGSDGYNTATFGQYAPGSTMKVVTSLALLRAGLQPSTTVPCTPSIVVDGKRFENYDDYPSSALGDIALRTAVANSCNTAFISQHGKLGERDLTQAAAALGLGVDHDLGFPAYFGSVPKAASETEKAASLIGQGKVLASPMAMATVAASVVQGKTVLPRLLPDHDASREQPAEPLTGGEAQVLRELMRAVVTDGSGAFLADVPGPPIGAKTGTAEFGTGDPLPTHVWMIAIRGDLAVAVFVDRGQSGSQTAGPILEEFLRSAG</sequence>
<name>A0A4Q4ZI74_9ACTN</name>
<dbReference type="Gene3D" id="3.90.1310.10">
    <property type="entry name" value="Penicillin-binding protein 2a (Domain 2)"/>
    <property type="match status" value="1"/>
</dbReference>
<comment type="caution">
    <text evidence="6">The sequence shown here is derived from an EMBL/GenBank/DDBJ whole genome shotgun (WGS) entry which is preliminary data.</text>
</comment>
<dbReference type="OrthoDB" id="5241017at2"/>
<dbReference type="SUPFAM" id="SSF56601">
    <property type="entry name" value="beta-lactamase/transpeptidase-like"/>
    <property type="match status" value="1"/>
</dbReference>
<dbReference type="InterPro" id="IPR012338">
    <property type="entry name" value="Beta-lactam/transpept-like"/>
</dbReference>
<evidence type="ECO:0000313" key="7">
    <source>
        <dbReference type="Proteomes" id="UP000295198"/>
    </source>
</evidence>
<evidence type="ECO:0000256" key="1">
    <source>
        <dbReference type="ARBA" id="ARBA00004370"/>
    </source>
</evidence>
<feature type="domain" description="Penicillin-binding protein transpeptidase" evidence="4">
    <location>
        <begin position="346"/>
        <end position="621"/>
    </location>
</feature>
<dbReference type="AlphaFoldDB" id="A0A4Q4ZI74"/>
<dbReference type="InterPro" id="IPR036138">
    <property type="entry name" value="PBP_dimer_sf"/>
</dbReference>
<evidence type="ECO:0000313" key="6">
    <source>
        <dbReference type="EMBL" id="RYP87578.1"/>
    </source>
</evidence>
<keyword evidence="7" id="KW-1185">Reference proteome</keyword>
<evidence type="ECO:0000259" key="4">
    <source>
        <dbReference type="Pfam" id="PF00905"/>
    </source>
</evidence>
<organism evidence="6 7">
    <name type="scientific">Nocardioides guangzhouensis</name>
    <dbReference type="NCBI Taxonomy" id="2497878"/>
    <lineage>
        <taxon>Bacteria</taxon>
        <taxon>Bacillati</taxon>
        <taxon>Actinomycetota</taxon>
        <taxon>Actinomycetes</taxon>
        <taxon>Propionibacteriales</taxon>
        <taxon>Nocardioidaceae</taxon>
        <taxon>Nocardioides</taxon>
    </lineage>
</organism>
<protein>
    <submittedName>
        <fullName evidence="6">Penicillin-binding protein</fullName>
    </submittedName>
</protein>
<feature type="domain" description="Penicillin-binding protein dimerisation" evidence="5">
    <location>
        <begin position="145"/>
        <end position="304"/>
    </location>
</feature>
<dbReference type="GO" id="GO:0005886">
    <property type="term" value="C:plasma membrane"/>
    <property type="evidence" value="ECO:0007669"/>
    <property type="project" value="TreeGrafter"/>
</dbReference>
<comment type="subcellular location">
    <subcellularLocation>
        <location evidence="1">Membrane</location>
    </subcellularLocation>
</comment>
<evidence type="ECO:0000259" key="5">
    <source>
        <dbReference type="Pfam" id="PF03717"/>
    </source>
</evidence>
<dbReference type="InterPro" id="IPR032710">
    <property type="entry name" value="NTF2-like_dom_sf"/>
</dbReference>
<dbReference type="PANTHER" id="PTHR30627:SF24">
    <property type="entry name" value="PENICILLIN-BINDING PROTEIN 4B"/>
    <property type="match status" value="1"/>
</dbReference>
<dbReference type="InterPro" id="IPR005311">
    <property type="entry name" value="PBP_dimer"/>
</dbReference>
<dbReference type="SUPFAM" id="SSF56519">
    <property type="entry name" value="Penicillin binding protein dimerisation domain"/>
    <property type="match status" value="1"/>
</dbReference>
<accession>A0A4Q4ZI74</accession>
<keyword evidence="3" id="KW-0472">Membrane</keyword>
<dbReference type="EMBL" id="SDKM01000006">
    <property type="protein sequence ID" value="RYP87578.1"/>
    <property type="molecule type" value="Genomic_DNA"/>
</dbReference>
<dbReference type="InterPro" id="IPR050515">
    <property type="entry name" value="Beta-lactam/transpept"/>
</dbReference>